<evidence type="ECO:0000259" key="3">
    <source>
        <dbReference type="PROSITE" id="PS51704"/>
    </source>
</evidence>
<dbReference type="Pfam" id="PF03009">
    <property type="entry name" value="GDPD"/>
    <property type="match status" value="1"/>
</dbReference>
<sequence length="226" mass="25220">MHECENYFEHNSYIDVILSDVLTYAGDRRIVFSSFHPDVCAIIASKQHIYPVLFLCVGMTTRYEPFVDMRASTSNAAVNFAASINILGVNFHSEDLLRDPSPVQRASKFGLVSFVWGDDLDNKENINYFKKELLVDGIIYDRIGEVEARRNVFMVEREAKTALFRRAVSPSASRTVSLSLEECPGSPSTSDSPSLSSSSTVSPVHTPPPRSQPRHSAVRMSCPRVL</sequence>
<reference evidence="6" key="1">
    <citation type="submission" date="2016-06" db="UniProtKB">
        <authorList>
            <consortium name="WormBaseParasite"/>
        </authorList>
    </citation>
    <scope>IDENTIFICATION</scope>
</reference>
<evidence type="ECO:0000256" key="1">
    <source>
        <dbReference type="ARBA" id="ARBA00022801"/>
    </source>
</evidence>
<proteinExistence type="predicted"/>
<evidence type="ECO:0000313" key="4">
    <source>
        <dbReference type="EMBL" id="VDM38691.1"/>
    </source>
</evidence>
<dbReference type="InterPro" id="IPR017946">
    <property type="entry name" value="PLC-like_Pdiesterase_TIM-brl"/>
</dbReference>
<reference evidence="4 5" key="2">
    <citation type="submission" date="2018-11" db="EMBL/GenBank/DDBJ databases">
        <authorList>
            <consortium name="Pathogen Informatics"/>
        </authorList>
    </citation>
    <scope>NUCLEOTIDE SEQUENCE [LARGE SCALE GENOMIC DNA]</scope>
</reference>
<feature type="region of interest" description="Disordered" evidence="2">
    <location>
        <begin position="178"/>
        <end position="226"/>
    </location>
</feature>
<feature type="compositionally biased region" description="Low complexity" evidence="2">
    <location>
        <begin position="184"/>
        <end position="204"/>
    </location>
</feature>
<feature type="domain" description="GP-PDE" evidence="3">
    <location>
        <begin position="1"/>
        <end position="150"/>
    </location>
</feature>
<dbReference type="Proteomes" id="UP000050794">
    <property type="component" value="Unassembled WGS sequence"/>
</dbReference>
<dbReference type="EMBL" id="UYWY01019668">
    <property type="protein sequence ID" value="VDM38691.1"/>
    <property type="molecule type" value="Genomic_DNA"/>
</dbReference>
<organism evidence="5 6">
    <name type="scientific">Toxocara canis</name>
    <name type="common">Canine roundworm</name>
    <dbReference type="NCBI Taxonomy" id="6265"/>
    <lineage>
        <taxon>Eukaryota</taxon>
        <taxon>Metazoa</taxon>
        <taxon>Ecdysozoa</taxon>
        <taxon>Nematoda</taxon>
        <taxon>Chromadorea</taxon>
        <taxon>Rhabditida</taxon>
        <taxon>Spirurina</taxon>
        <taxon>Ascaridomorpha</taxon>
        <taxon>Ascaridoidea</taxon>
        <taxon>Toxocaridae</taxon>
        <taxon>Toxocara</taxon>
    </lineage>
</organism>
<dbReference type="GO" id="GO:0046475">
    <property type="term" value="P:glycerophospholipid catabolic process"/>
    <property type="evidence" value="ECO:0007669"/>
    <property type="project" value="TreeGrafter"/>
</dbReference>
<dbReference type="PROSITE" id="PS51704">
    <property type="entry name" value="GP_PDE"/>
    <property type="match status" value="1"/>
</dbReference>
<dbReference type="PANTHER" id="PTHR22958">
    <property type="entry name" value="GLYCEROPHOSPHORYL DIESTER PHOSPHODIESTERASE"/>
    <property type="match status" value="1"/>
</dbReference>
<name>A0A183UFV0_TOXCA</name>
<keyword evidence="1" id="KW-0378">Hydrolase</keyword>
<gene>
    <name evidence="4" type="ORF">TCNE_LOCUS7370</name>
</gene>
<dbReference type="WBParaSite" id="TCNE_0000737001-mRNA-1">
    <property type="protein sequence ID" value="TCNE_0000737001-mRNA-1"/>
    <property type="gene ID" value="TCNE_0000737001"/>
</dbReference>
<dbReference type="GO" id="GO:0047389">
    <property type="term" value="F:glycerophosphocholine phosphodiesterase activity"/>
    <property type="evidence" value="ECO:0007669"/>
    <property type="project" value="TreeGrafter"/>
</dbReference>
<dbReference type="SUPFAM" id="SSF51695">
    <property type="entry name" value="PLC-like phosphodiesterases"/>
    <property type="match status" value="1"/>
</dbReference>
<dbReference type="PANTHER" id="PTHR22958:SF1">
    <property type="entry name" value="GLYCEROPHOSPHOCHOLINE PHOSPHODIESTERASE GPCPD1"/>
    <property type="match status" value="1"/>
</dbReference>
<evidence type="ECO:0000313" key="6">
    <source>
        <dbReference type="WBParaSite" id="TCNE_0000737001-mRNA-1"/>
    </source>
</evidence>
<keyword evidence="5" id="KW-1185">Reference proteome</keyword>
<dbReference type="InterPro" id="IPR030395">
    <property type="entry name" value="GP_PDE_dom"/>
</dbReference>
<accession>A0A183UFV0</accession>
<evidence type="ECO:0000256" key="2">
    <source>
        <dbReference type="SAM" id="MobiDB-lite"/>
    </source>
</evidence>
<protein>
    <submittedName>
        <fullName evidence="6">GP-PDE domain-containing protein</fullName>
    </submittedName>
</protein>
<dbReference type="InterPro" id="IPR051578">
    <property type="entry name" value="GDPD"/>
</dbReference>
<dbReference type="AlphaFoldDB" id="A0A183UFV0"/>
<dbReference type="Gene3D" id="3.20.20.190">
    <property type="entry name" value="Phosphatidylinositol (PI) phosphodiesterase"/>
    <property type="match status" value="1"/>
</dbReference>
<evidence type="ECO:0000313" key="5">
    <source>
        <dbReference type="Proteomes" id="UP000050794"/>
    </source>
</evidence>